<dbReference type="InterPro" id="IPR014729">
    <property type="entry name" value="Rossmann-like_a/b/a_fold"/>
</dbReference>
<dbReference type="AlphaFoldDB" id="A0A161MR01"/>
<name>A0A161MR01_TRIIF</name>
<accession>A0A161MR01</accession>
<organism evidence="1">
    <name type="scientific">Triatoma infestans</name>
    <name type="common">Assassin bug</name>
    <dbReference type="NCBI Taxonomy" id="30076"/>
    <lineage>
        <taxon>Eukaryota</taxon>
        <taxon>Metazoa</taxon>
        <taxon>Ecdysozoa</taxon>
        <taxon>Arthropoda</taxon>
        <taxon>Hexapoda</taxon>
        <taxon>Insecta</taxon>
        <taxon>Pterygota</taxon>
        <taxon>Neoptera</taxon>
        <taxon>Paraneoptera</taxon>
        <taxon>Hemiptera</taxon>
        <taxon>Heteroptera</taxon>
        <taxon>Panheteroptera</taxon>
        <taxon>Cimicomorpha</taxon>
        <taxon>Reduviidae</taxon>
        <taxon>Triatominae</taxon>
        <taxon>Triatoma</taxon>
    </lineage>
</organism>
<reference evidence="1" key="1">
    <citation type="submission" date="2016-04" db="EMBL/GenBank/DDBJ databases">
        <authorList>
            <person name="Calderon-Fernandez G.M.Sr."/>
        </authorList>
    </citation>
    <scope>NUCLEOTIDE SEQUENCE</scope>
    <source>
        <strain evidence="1">Int1</strain>
        <tissue evidence="1">Integument</tissue>
    </source>
</reference>
<sequence length="93" mass="10904">MYCIKTRIFDLRVLLSMKFFRSLDISLVKFCTDIDFGKDLTTEIKQQIENKCKHVVNKSTFEENSKKNKFYVLSMFPYLSGNLHSGACQSIYD</sequence>
<dbReference type="Gene3D" id="3.40.50.620">
    <property type="entry name" value="HUPs"/>
    <property type="match status" value="1"/>
</dbReference>
<proteinExistence type="predicted"/>
<reference evidence="1" key="2">
    <citation type="journal article" date="2017" name="J. Med. Entomol.">
        <title>Transcriptome Analysis of the Triatoma infestans (Hemiptera: Reduviidae) Integument.</title>
        <authorList>
            <person name="Calderon-Fernandez G.M."/>
            <person name="Moriconi D.E."/>
            <person name="Dulbecco A.B."/>
            <person name="Juarez M.P."/>
        </authorList>
    </citation>
    <scope>NUCLEOTIDE SEQUENCE</scope>
    <source>
        <strain evidence="1">Int1</strain>
        <tissue evidence="1">Integument</tissue>
    </source>
</reference>
<dbReference type="EMBL" id="GEMB01001988">
    <property type="protein sequence ID" value="JAS01189.1"/>
    <property type="molecule type" value="Transcribed_RNA"/>
</dbReference>
<protein>
    <submittedName>
        <fullName evidence="1">Leucine--trna mitochondrial</fullName>
    </submittedName>
</protein>
<evidence type="ECO:0000313" key="1">
    <source>
        <dbReference type="EMBL" id="JAS01189.1"/>
    </source>
</evidence>